<dbReference type="RefSeq" id="WP_107012820.1">
    <property type="nucleotide sequence ID" value="NZ_CP028136.1"/>
</dbReference>
<dbReference type="Pfam" id="PF18734">
    <property type="entry name" value="HEPN_AbiU2"/>
    <property type="match status" value="1"/>
</dbReference>
<sequence>MPENEEIIKKLYQIWLHSKQKITEFNIVFSDDKEIENLREENLPDFFDNLNELYWNYFFITVAKLLDSHTQGRNTNLTIFTLPEILKKEKIEDWKKVQNQAENLKVKHQDIIDHRRKNLAHFDFDHTIQKKKLSGSTHIDEIDDFFNEMLEIINTTRKKLSLEPYSGGFMVHGRFKGSRELLRILKSQ</sequence>
<dbReference type="Proteomes" id="UP000241507">
    <property type="component" value="Chromosome"/>
</dbReference>
<dbReference type="InterPro" id="IPR040704">
    <property type="entry name" value="HEPN_AbiU2"/>
</dbReference>
<organism evidence="2 3">
    <name type="scientific">Christiangramia fulva</name>
    <dbReference type="NCBI Taxonomy" id="2126553"/>
    <lineage>
        <taxon>Bacteria</taxon>
        <taxon>Pseudomonadati</taxon>
        <taxon>Bacteroidota</taxon>
        <taxon>Flavobacteriia</taxon>
        <taxon>Flavobacteriales</taxon>
        <taxon>Flavobacteriaceae</taxon>
        <taxon>Christiangramia</taxon>
    </lineage>
</organism>
<proteinExistence type="predicted"/>
<dbReference type="KEGG" id="grs:C7S20_12710"/>
<keyword evidence="3" id="KW-1185">Reference proteome</keyword>
<name>A0A2R3Z6Y4_9FLAO</name>
<dbReference type="EMBL" id="CP028136">
    <property type="protein sequence ID" value="AVR46046.1"/>
    <property type="molecule type" value="Genomic_DNA"/>
</dbReference>
<evidence type="ECO:0000313" key="3">
    <source>
        <dbReference type="Proteomes" id="UP000241507"/>
    </source>
</evidence>
<gene>
    <name evidence="2" type="ORF">C7S20_12710</name>
</gene>
<accession>A0A2R3Z6Y4</accession>
<feature type="domain" description="HEPN AbiU2-like" evidence="1">
    <location>
        <begin position="8"/>
        <end position="154"/>
    </location>
</feature>
<reference evidence="3" key="1">
    <citation type="submission" date="2018-03" db="EMBL/GenBank/DDBJ databases">
        <title>Gramella fulva sp. nov., isolated from a dry surface of tidal flat.</title>
        <authorList>
            <person name="Hwang S.H."/>
            <person name="Hwang W.M."/>
            <person name="Kang K."/>
            <person name="Ahn T.-Y."/>
        </authorList>
    </citation>
    <scope>NUCLEOTIDE SEQUENCE [LARGE SCALE GENOMIC DNA]</scope>
    <source>
        <strain evidence="3">SH35</strain>
    </source>
</reference>
<dbReference type="AlphaFoldDB" id="A0A2R3Z6Y4"/>
<protein>
    <recommendedName>
        <fullName evidence="1">HEPN AbiU2-like domain-containing protein</fullName>
    </recommendedName>
</protein>
<evidence type="ECO:0000313" key="2">
    <source>
        <dbReference type="EMBL" id="AVR46046.1"/>
    </source>
</evidence>
<evidence type="ECO:0000259" key="1">
    <source>
        <dbReference type="Pfam" id="PF18734"/>
    </source>
</evidence>